<keyword evidence="1" id="KW-0802">TPR repeat</keyword>
<evidence type="ECO:0000313" key="2">
    <source>
        <dbReference type="EMBL" id="TGU74876.1"/>
    </source>
</evidence>
<evidence type="ECO:0000256" key="1">
    <source>
        <dbReference type="PROSITE-ProRule" id="PRU00339"/>
    </source>
</evidence>
<proteinExistence type="predicted"/>
<keyword evidence="3" id="KW-1185">Reference proteome</keyword>
<protein>
    <submittedName>
        <fullName evidence="2">Tetratricopeptide repeat protein</fullName>
    </submittedName>
</protein>
<evidence type="ECO:0000313" key="3">
    <source>
        <dbReference type="Proteomes" id="UP000306416"/>
    </source>
</evidence>
<dbReference type="InterPro" id="IPR019734">
    <property type="entry name" value="TPR_rpt"/>
</dbReference>
<gene>
    <name evidence="2" type="ORF">E4633_05300</name>
</gene>
<reference evidence="2 3" key="1">
    <citation type="submission" date="2019-04" db="EMBL/GenBank/DDBJ databases">
        <title>Geobacter oryzae sp. nov., ferric-reducing bacteria isolated from paddy soil.</title>
        <authorList>
            <person name="Xu Z."/>
            <person name="Masuda Y."/>
            <person name="Itoh H."/>
            <person name="Senoo K."/>
        </authorList>
    </citation>
    <scope>NUCLEOTIDE SEQUENCE [LARGE SCALE GENOMIC DNA]</scope>
    <source>
        <strain evidence="2 3">Red111</strain>
    </source>
</reference>
<dbReference type="PROSITE" id="PS50005">
    <property type="entry name" value="TPR"/>
    <property type="match status" value="1"/>
</dbReference>
<dbReference type="EMBL" id="SRSC01000001">
    <property type="protein sequence ID" value="TGU74876.1"/>
    <property type="molecule type" value="Genomic_DNA"/>
</dbReference>
<comment type="caution">
    <text evidence="2">The sequence shown here is derived from an EMBL/GenBank/DDBJ whole genome shotgun (WGS) entry which is preliminary data.</text>
</comment>
<accession>A0A4S1CNJ8</accession>
<dbReference type="AlphaFoldDB" id="A0A4S1CNJ8"/>
<dbReference type="SUPFAM" id="SSF48452">
    <property type="entry name" value="TPR-like"/>
    <property type="match status" value="3"/>
</dbReference>
<sequence>MPFAMHSPMIRFPRKTRPWLLLGLVTTLFACALPTGAFAQQQNRLLRIAVYPHQGFTRVSLSFLSPPDYTLRVLPGRVRLEVRDADAPSFKKLRNLNDRLIAGVNASEARGVLNVSVPVRVADATAQAVSCANPSVLSIDIGPAMKRVNPVDIAPGREPILAGTERFVRDFDAEPGGVPFSPTDGKLLKELLPEGEALLFQQGESLLYRDRAEEAVNVFAVFDKKGDRVKALASYRLGEAYEKLGRHQEALASFRNAEALWPGYLNQAPELMQPYSDALARTGDFPGARRMLLHLMDRYIGTPYQAELLNRLADLIERNGQKEAALAMYRSVVMYAHGSAAAGRARLKLADRALFSISRDRYRQLLTKYQAIYGEPGDPSSRDEALFKMSLLLALYAPPKDALEAAVTYNRRYPRGIFSTVLSKMREEILFPVYQEAAAAGNDDALVRLAMDNREYLSRCFGDAGFAPRLSQAFEKTGKTAQELELFNYLDGKNWAASSAPFMLSRMVDDAVVLGNAPLAESTARDFLGRYPRDPNLGKVREQLGRLAFEKGDLPGTAAQLAFLKAPKAKASLPDSEYYLGKALQAAKDHGGAVRSLVRFTTGAKSGNPLLPDAYYNLAVELAEVKDYPHALAACQVGASVAGGEMVGQFLFKAGELQVKLGAVREAKASWEKATGMGGTWGKLAGEALNDLNWRMKIAGELP</sequence>
<dbReference type="Gene3D" id="1.25.40.10">
    <property type="entry name" value="Tetratricopeptide repeat domain"/>
    <property type="match status" value="3"/>
</dbReference>
<dbReference type="InterPro" id="IPR011990">
    <property type="entry name" value="TPR-like_helical_dom_sf"/>
</dbReference>
<name>A0A4S1CNJ8_9BACT</name>
<dbReference type="Pfam" id="PF13181">
    <property type="entry name" value="TPR_8"/>
    <property type="match status" value="1"/>
</dbReference>
<organism evidence="2 3">
    <name type="scientific">Geomonas terrae</name>
    <dbReference type="NCBI Taxonomy" id="2562681"/>
    <lineage>
        <taxon>Bacteria</taxon>
        <taxon>Pseudomonadati</taxon>
        <taxon>Thermodesulfobacteriota</taxon>
        <taxon>Desulfuromonadia</taxon>
        <taxon>Geobacterales</taxon>
        <taxon>Geobacteraceae</taxon>
        <taxon>Geomonas</taxon>
    </lineage>
</organism>
<dbReference type="SMART" id="SM00028">
    <property type="entry name" value="TPR"/>
    <property type="match status" value="4"/>
</dbReference>
<dbReference type="Proteomes" id="UP000306416">
    <property type="component" value="Unassembled WGS sequence"/>
</dbReference>
<feature type="repeat" description="TPR" evidence="1">
    <location>
        <begin position="231"/>
        <end position="264"/>
    </location>
</feature>